<evidence type="ECO:0000259" key="3">
    <source>
        <dbReference type="PROSITE" id="PS50943"/>
    </source>
</evidence>
<gene>
    <name evidence="4" type="ORF">KIV56_00910</name>
</gene>
<feature type="region of interest" description="Disordered" evidence="2">
    <location>
        <begin position="29"/>
        <end position="62"/>
    </location>
</feature>
<dbReference type="RefSeq" id="WP_432432587.1">
    <property type="nucleotide sequence ID" value="NZ_CP075584.1"/>
</dbReference>
<name>A0ABY7NH49_9MICO</name>
<dbReference type="InterPro" id="IPR050807">
    <property type="entry name" value="TransReg_Diox_bact_type"/>
</dbReference>
<evidence type="ECO:0000313" key="5">
    <source>
        <dbReference type="Proteomes" id="UP001212421"/>
    </source>
</evidence>
<evidence type="ECO:0000313" key="4">
    <source>
        <dbReference type="EMBL" id="WBM80181.1"/>
    </source>
</evidence>
<keyword evidence="5" id="KW-1185">Reference proteome</keyword>
<reference evidence="4 5" key="1">
    <citation type="submission" date="2021-05" db="EMBL/GenBank/DDBJ databases">
        <authorList>
            <person name="Kumar R."/>
            <person name="Kumar A."/>
            <person name="Mukhia S."/>
        </authorList>
    </citation>
    <scope>NUCLEOTIDE SEQUENCE [LARGE SCALE GENOMIC DNA]</scope>
    <source>
        <strain evidence="4 5">ERMR7:08</strain>
    </source>
</reference>
<dbReference type="Pfam" id="PF13560">
    <property type="entry name" value="HTH_31"/>
    <property type="match status" value="1"/>
</dbReference>
<dbReference type="EMBL" id="CP075584">
    <property type="protein sequence ID" value="WBM80181.1"/>
    <property type="molecule type" value="Genomic_DNA"/>
</dbReference>
<dbReference type="PANTHER" id="PTHR46797">
    <property type="entry name" value="HTH-TYPE TRANSCRIPTIONAL REGULATOR"/>
    <property type="match status" value="1"/>
</dbReference>
<accession>A0ABY7NH49</accession>
<evidence type="ECO:0000256" key="1">
    <source>
        <dbReference type="ARBA" id="ARBA00023125"/>
    </source>
</evidence>
<feature type="domain" description="HTH cro/C1-type" evidence="3">
    <location>
        <begin position="23"/>
        <end position="82"/>
    </location>
</feature>
<dbReference type="SMART" id="SM00530">
    <property type="entry name" value="HTH_XRE"/>
    <property type="match status" value="1"/>
</dbReference>
<dbReference type="InterPro" id="IPR010982">
    <property type="entry name" value="Lambda_DNA-bd_dom_sf"/>
</dbReference>
<dbReference type="Proteomes" id="UP001212421">
    <property type="component" value="Chromosome"/>
</dbReference>
<evidence type="ECO:0000256" key="2">
    <source>
        <dbReference type="SAM" id="MobiDB-lite"/>
    </source>
</evidence>
<sequence>MPIPRVSDEDAWALYARAIGHRVRAARERKGLSQDRAAAESGISRTHFQRIEQGMGNGSAANPSLRTFARIASALGVEARELLPPSNVGEDG</sequence>
<keyword evidence="1" id="KW-0238">DNA-binding</keyword>
<dbReference type="SUPFAM" id="SSF47413">
    <property type="entry name" value="lambda repressor-like DNA-binding domains"/>
    <property type="match status" value="1"/>
</dbReference>
<dbReference type="InterPro" id="IPR001387">
    <property type="entry name" value="Cro/C1-type_HTH"/>
</dbReference>
<dbReference type="Gene3D" id="1.10.260.40">
    <property type="entry name" value="lambda repressor-like DNA-binding domains"/>
    <property type="match status" value="1"/>
</dbReference>
<dbReference type="PROSITE" id="PS50943">
    <property type="entry name" value="HTH_CROC1"/>
    <property type="match status" value="1"/>
</dbReference>
<dbReference type="CDD" id="cd00093">
    <property type="entry name" value="HTH_XRE"/>
    <property type="match status" value="1"/>
</dbReference>
<dbReference type="PANTHER" id="PTHR46797:SF1">
    <property type="entry name" value="METHYLPHOSPHONATE SYNTHASE"/>
    <property type="match status" value="1"/>
</dbReference>
<protein>
    <submittedName>
        <fullName evidence="4">Helix-turn-helix domain-containing protein</fullName>
    </submittedName>
</protein>
<proteinExistence type="predicted"/>
<organism evidence="4 5">
    <name type="scientific">Cryobacterium breve</name>
    <dbReference type="NCBI Taxonomy" id="1259258"/>
    <lineage>
        <taxon>Bacteria</taxon>
        <taxon>Bacillati</taxon>
        <taxon>Actinomycetota</taxon>
        <taxon>Actinomycetes</taxon>
        <taxon>Micrococcales</taxon>
        <taxon>Microbacteriaceae</taxon>
        <taxon>Cryobacterium</taxon>
    </lineage>
</organism>